<proteinExistence type="predicted"/>
<dbReference type="InterPro" id="IPR003594">
    <property type="entry name" value="HATPase_dom"/>
</dbReference>
<dbReference type="Proteomes" id="UP000260758">
    <property type="component" value="Unassembled WGS sequence"/>
</dbReference>
<dbReference type="GO" id="GO:0005524">
    <property type="term" value="F:ATP binding"/>
    <property type="evidence" value="ECO:0007669"/>
    <property type="project" value="UniProtKB-KW"/>
</dbReference>
<dbReference type="EMBL" id="QSTP01000001">
    <property type="protein sequence ID" value="RGM75299.1"/>
    <property type="molecule type" value="Genomic_DNA"/>
</dbReference>
<evidence type="ECO:0000259" key="1">
    <source>
        <dbReference type="Pfam" id="PF13581"/>
    </source>
</evidence>
<dbReference type="InterPro" id="IPR036890">
    <property type="entry name" value="HATPase_C_sf"/>
</dbReference>
<keyword evidence="2" id="KW-0067">ATP-binding</keyword>
<dbReference type="RefSeq" id="WP_117718057.1">
    <property type="nucleotide sequence ID" value="NZ_CP143947.1"/>
</dbReference>
<dbReference type="AlphaFoldDB" id="A0A3E4YKL0"/>
<reference evidence="2 3" key="1">
    <citation type="submission" date="2018-08" db="EMBL/GenBank/DDBJ databases">
        <title>A genome reference for cultivated species of the human gut microbiota.</title>
        <authorList>
            <person name="Zou Y."/>
            <person name="Xue W."/>
            <person name="Luo G."/>
        </authorList>
    </citation>
    <scope>NUCLEOTIDE SEQUENCE [LARGE SCALE GENOMIC DNA]</scope>
    <source>
        <strain evidence="2 3">OM07-13</strain>
    </source>
</reference>
<evidence type="ECO:0000313" key="2">
    <source>
        <dbReference type="EMBL" id="RGM75299.1"/>
    </source>
</evidence>
<keyword evidence="2" id="KW-0547">Nucleotide-binding</keyword>
<dbReference type="Pfam" id="PF13581">
    <property type="entry name" value="HATPase_c_2"/>
    <property type="match status" value="1"/>
</dbReference>
<gene>
    <name evidence="2" type="ORF">DXB99_01840</name>
</gene>
<protein>
    <submittedName>
        <fullName evidence="2">ATP-binding protein</fullName>
    </submittedName>
</protein>
<dbReference type="CDD" id="cd16936">
    <property type="entry name" value="HATPase_RsbW-like"/>
    <property type="match status" value="1"/>
</dbReference>
<dbReference type="SUPFAM" id="SSF55874">
    <property type="entry name" value="ATPase domain of HSP90 chaperone/DNA topoisomerase II/histidine kinase"/>
    <property type="match status" value="1"/>
</dbReference>
<accession>A0A3E4YKL0</accession>
<feature type="domain" description="Histidine kinase/HSP90-like ATPase" evidence="1">
    <location>
        <begin position="21"/>
        <end position="122"/>
    </location>
</feature>
<dbReference type="Gene3D" id="3.30.565.10">
    <property type="entry name" value="Histidine kinase-like ATPase, C-terminal domain"/>
    <property type="match status" value="1"/>
</dbReference>
<organism evidence="2 3">
    <name type="scientific">Agathobacter rectalis</name>
    <dbReference type="NCBI Taxonomy" id="39491"/>
    <lineage>
        <taxon>Bacteria</taxon>
        <taxon>Bacillati</taxon>
        <taxon>Bacillota</taxon>
        <taxon>Clostridia</taxon>
        <taxon>Lachnospirales</taxon>
        <taxon>Lachnospiraceae</taxon>
        <taxon>Agathobacter</taxon>
    </lineage>
</organism>
<comment type="caution">
    <text evidence="2">The sequence shown here is derived from an EMBL/GenBank/DDBJ whole genome shotgun (WGS) entry which is preliminary data.</text>
</comment>
<name>A0A3E4YKL0_9FIRM</name>
<evidence type="ECO:0000313" key="3">
    <source>
        <dbReference type="Proteomes" id="UP000260758"/>
    </source>
</evidence>
<sequence>MKALEYYKPIDDFYKDAYAKLSSCYSFTEGQLDTMQLILEEWLTNLIKYSGFTYVNIWLEEIDKGTYKLSFEDDGIPFNPLTVGPKTDYTIPGGLGISIMKSYSKEFGYEYNEKNQRNTMYLIF</sequence>